<sequence>MSEIDKLINQAFPDELRDIEPIDVDEDAILSRALENLGLKPSPRLELPELTVKHPRRRNTAGQSKKEEPEFVEVPVVVHHRWRDWAGWAFAACLVLVVAVNWGPWLIKSLDFGLGPRSAGDAAAPESGGSPAVSGGAAFVLEDDSQKVSVAVASVSYGAEDTVTIEMTITPVMEPEELDLDQFDIRVSGDNADSVVRLSRSNEGNKVSLKYQLNGYRTIVLEIKQAKPLIDSSGNEVGFGYQAIDEIEVSFIAGQARSLNGNGVSHFDRYGAAEGE</sequence>
<evidence type="ECO:0000313" key="2">
    <source>
        <dbReference type="EMBL" id="ASB39503.1"/>
    </source>
</evidence>
<dbReference type="AlphaFoldDB" id="A0A1Z2XM44"/>
<dbReference type="Proteomes" id="UP000596035">
    <property type="component" value="Chromosome"/>
</dbReference>
<keyword evidence="1" id="KW-0812">Transmembrane</keyword>
<feature type="transmembrane region" description="Helical" evidence="1">
    <location>
        <begin position="85"/>
        <end position="107"/>
    </location>
</feature>
<keyword evidence="4" id="KW-1185">Reference proteome</keyword>
<protein>
    <recommendedName>
        <fullName evidence="6">DUF4179 domain-containing protein</fullName>
    </recommendedName>
</protein>
<name>A0A1Z2XM44_9FIRM</name>
<keyword evidence="1" id="KW-0472">Membrane</keyword>
<reference evidence="4" key="2">
    <citation type="submission" date="2017-05" db="EMBL/GenBank/DDBJ databases">
        <title>Improved OligoMM genomes.</title>
        <authorList>
            <person name="Garzetti D."/>
        </authorList>
    </citation>
    <scope>NUCLEOTIDE SEQUENCE [LARGE SCALE GENOMIC DNA]</scope>
    <source>
        <strain evidence="4">KB18</strain>
    </source>
</reference>
<dbReference type="KEGG" id="amur:ADH66_01820"/>
<keyword evidence="1" id="KW-1133">Transmembrane helix</keyword>
<evidence type="ECO:0000313" key="4">
    <source>
        <dbReference type="Proteomes" id="UP000196710"/>
    </source>
</evidence>
<evidence type="ECO:0000313" key="3">
    <source>
        <dbReference type="EMBL" id="QQR28793.1"/>
    </source>
</evidence>
<evidence type="ECO:0000256" key="1">
    <source>
        <dbReference type="SAM" id="Phobius"/>
    </source>
</evidence>
<dbReference type="EMBL" id="CP021422">
    <property type="protein sequence ID" value="ASB39503.1"/>
    <property type="molecule type" value="Genomic_DNA"/>
</dbReference>
<proteinExistence type="predicted"/>
<reference evidence="3 5" key="3">
    <citation type="submission" date="2020-11" db="EMBL/GenBank/DDBJ databases">
        <title>Closed and high quality bacterial genomes of the OMM12 community.</title>
        <authorList>
            <person name="Marbouty M."/>
            <person name="Lamy-Besnier Q."/>
            <person name="Debarbieux L."/>
            <person name="Koszul R."/>
        </authorList>
    </citation>
    <scope>NUCLEOTIDE SEQUENCE [LARGE SCALE GENOMIC DNA]</scope>
    <source>
        <strain evidence="3 5">KB18</strain>
    </source>
</reference>
<evidence type="ECO:0008006" key="6">
    <source>
        <dbReference type="Google" id="ProtNLM"/>
    </source>
</evidence>
<evidence type="ECO:0000313" key="5">
    <source>
        <dbReference type="Proteomes" id="UP000596035"/>
    </source>
</evidence>
<dbReference type="RefSeq" id="WP_066536437.1">
    <property type="nucleotide sequence ID" value="NZ_CAJTCQ010000002.1"/>
</dbReference>
<accession>A0A1Z2XM44</accession>
<dbReference type="EMBL" id="CP065321">
    <property type="protein sequence ID" value="QQR28793.1"/>
    <property type="molecule type" value="Genomic_DNA"/>
</dbReference>
<dbReference type="Proteomes" id="UP000196710">
    <property type="component" value="Chromosome"/>
</dbReference>
<organism evidence="3 5">
    <name type="scientific">Acutalibacter muris</name>
    <dbReference type="NCBI Taxonomy" id="1796620"/>
    <lineage>
        <taxon>Bacteria</taxon>
        <taxon>Bacillati</taxon>
        <taxon>Bacillota</taxon>
        <taxon>Clostridia</taxon>
        <taxon>Eubacteriales</taxon>
        <taxon>Acutalibacteraceae</taxon>
        <taxon>Acutalibacter</taxon>
    </lineage>
</organism>
<reference evidence="2" key="1">
    <citation type="journal article" date="2017" name="Genome Announc.">
        <title>High-Quality Whole-Genome Sequences of the Oligo-Mouse-Microbiota Bacterial Community.</title>
        <authorList>
            <person name="Garzetti D."/>
            <person name="Brugiroux S."/>
            <person name="Bunk B."/>
            <person name="Pukall R."/>
            <person name="McCoy K.D."/>
            <person name="Macpherson A.J."/>
            <person name="Stecher B."/>
        </authorList>
    </citation>
    <scope>NUCLEOTIDE SEQUENCE</scope>
    <source>
        <strain evidence="2">KB18</strain>
    </source>
</reference>
<gene>
    <name evidence="2" type="ORF">ADH66_01820</name>
    <name evidence="3" type="ORF">I5Q82_11850</name>
</gene>